<dbReference type="InterPro" id="IPR002035">
    <property type="entry name" value="VWF_A"/>
</dbReference>
<dbReference type="SMART" id="SM00327">
    <property type="entry name" value="VWA"/>
    <property type="match status" value="1"/>
</dbReference>
<accession>A0ABM0MQG6</accession>
<evidence type="ECO:0000259" key="1">
    <source>
        <dbReference type="PROSITE" id="PS50234"/>
    </source>
</evidence>
<dbReference type="Gene3D" id="3.40.50.410">
    <property type="entry name" value="von Willebrand factor, type A domain"/>
    <property type="match status" value="1"/>
</dbReference>
<sequence>MVHGNNVTGTLQFLAISKLSIERKHSDNTDDRETLTGSLRPTSLSPEATAFLNIIVIRMLRDSVHEVFQSGVTAITSLQAAVKKSLQSPSQIANNECCQLNVNDLTYSTRFGKPISENYACERISPTVTDDPERLSNDVVTVMKENNRQIPQIKWQYYGTEQGMMTIYPANKQNGCDIYDNRYRPWYVETKSPHPKNIVIVLDNSGSMRQNHGGRTLMEFAKESIKTVLYTLNPNDKVSVISFSDAVRLPIGSGRPECFGERLAQATPLNIDHLNDFLQSLPIDDSTKYLAALNTSFDLLIASRPTNGENRDQVILFVTDGKPDDDMAVSSTDSVEYVRNAAILKMIIDRNNEMGNKVSIFTYGLGSDVDSDLLEAMATQNGSAYGIFSANKFYNCDWPSHISNSS</sequence>
<dbReference type="Proteomes" id="UP000694865">
    <property type="component" value="Unplaced"/>
</dbReference>
<dbReference type="GeneID" id="102804531"/>
<dbReference type="RefSeq" id="XP_006822257.1">
    <property type="nucleotide sequence ID" value="XM_006822194.1"/>
</dbReference>
<dbReference type="PROSITE" id="PS50234">
    <property type="entry name" value="VWFA"/>
    <property type="match status" value="1"/>
</dbReference>
<protein>
    <submittedName>
        <fullName evidence="3">Voltage-dependent calcium channel subunit alpha-2/delta-4-like</fullName>
    </submittedName>
</protein>
<organism evidence="2 3">
    <name type="scientific">Saccoglossus kowalevskii</name>
    <name type="common">Acorn worm</name>
    <dbReference type="NCBI Taxonomy" id="10224"/>
    <lineage>
        <taxon>Eukaryota</taxon>
        <taxon>Metazoa</taxon>
        <taxon>Hemichordata</taxon>
        <taxon>Enteropneusta</taxon>
        <taxon>Harrimaniidae</taxon>
        <taxon>Saccoglossus</taxon>
    </lineage>
</organism>
<dbReference type="Gene3D" id="3.30.450.20">
    <property type="entry name" value="PAS domain"/>
    <property type="match status" value="1"/>
</dbReference>
<dbReference type="SUPFAM" id="SSF53300">
    <property type="entry name" value="vWA-like"/>
    <property type="match status" value="1"/>
</dbReference>
<dbReference type="Pfam" id="PF13519">
    <property type="entry name" value="VWA_2"/>
    <property type="match status" value="1"/>
</dbReference>
<dbReference type="PANTHER" id="PTHR10166">
    <property type="entry name" value="VOLTAGE-DEPENDENT CALCIUM CHANNEL SUBUNIT ALPHA-2/DELTA-RELATED"/>
    <property type="match status" value="1"/>
</dbReference>
<dbReference type="InterPro" id="IPR036465">
    <property type="entry name" value="vWFA_dom_sf"/>
</dbReference>
<dbReference type="InterPro" id="IPR051173">
    <property type="entry name" value="Ca_channel_alpha-2/delta"/>
</dbReference>
<evidence type="ECO:0000313" key="2">
    <source>
        <dbReference type="Proteomes" id="UP000694865"/>
    </source>
</evidence>
<feature type="domain" description="VWFA" evidence="1">
    <location>
        <begin position="197"/>
        <end position="406"/>
    </location>
</feature>
<evidence type="ECO:0000313" key="3">
    <source>
        <dbReference type="RefSeq" id="XP_006822257.1"/>
    </source>
</evidence>
<proteinExistence type="predicted"/>
<reference evidence="3" key="1">
    <citation type="submission" date="2025-08" db="UniProtKB">
        <authorList>
            <consortium name="RefSeq"/>
        </authorList>
    </citation>
    <scope>IDENTIFICATION</scope>
    <source>
        <tissue evidence="3">Testes</tissue>
    </source>
</reference>
<gene>
    <name evidence="3" type="primary">LOC102804531</name>
</gene>
<name>A0ABM0MQG6_SACKO</name>
<dbReference type="PANTHER" id="PTHR10166:SF66">
    <property type="entry name" value="VWFA AND CACHE DOMAIN-CONTAINING PROTEIN CG16868"/>
    <property type="match status" value="1"/>
</dbReference>
<keyword evidence="2" id="KW-1185">Reference proteome</keyword>